<dbReference type="AlphaFoldDB" id="A0A966DSZ9"/>
<organism evidence="1 2">
    <name type="scientific">Mucilaginibacter agri</name>
    <dbReference type="NCBI Taxonomy" id="2695265"/>
    <lineage>
        <taxon>Bacteria</taxon>
        <taxon>Pseudomonadati</taxon>
        <taxon>Bacteroidota</taxon>
        <taxon>Sphingobacteriia</taxon>
        <taxon>Sphingobacteriales</taxon>
        <taxon>Sphingobacteriaceae</taxon>
        <taxon>Mucilaginibacter</taxon>
    </lineage>
</organism>
<dbReference type="Proteomes" id="UP000638732">
    <property type="component" value="Unassembled WGS sequence"/>
</dbReference>
<evidence type="ECO:0000313" key="2">
    <source>
        <dbReference type="Proteomes" id="UP000638732"/>
    </source>
</evidence>
<reference evidence="1" key="2">
    <citation type="submission" date="2020-10" db="EMBL/GenBank/DDBJ databases">
        <title>Mucilaginibacter sp. nov., isolated from soil.</title>
        <authorList>
            <person name="Jeon C.O."/>
        </authorList>
    </citation>
    <scope>NUCLEOTIDE SEQUENCE</scope>
    <source>
        <strain evidence="1">R11</strain>
    </source>
</reference>
<evidence type="ECO:0000313" key="1">
    <source>
        <dbReference type="EMBL" id="NCD70120.1"/>
    </source>
</evidence>
<gene>
    <name evidence="1" type="ORF">GSY63_12190</name>
</gene>
<keyword evidence="2" id="KW-1185">Reference proteome</keyword>
<dbReference type="RefSeq" id="WP_166586085.1">
    <property type="nucleotide sequence ID" value="NZ_WWEO01000042.1"/>
</dbReference>
<accession>A0A966DSZ9</accession>
<dbReference type="EMBL" id="WWEO01000042">
    <property type="protein sequence ID" value="NCD70120.1"/>
    <property type="molecule type" value="Genomic_DNA"/>
</dbReference>
<comment type="caution">
    <text evidence="1">The sequence shown here is derived from an EMBL/GenBank/DDBJ whole genome shotgun (WGS) entry which is preliminary data.</text>
</comment>
<sequence length="161" mass="18404">MKTLLIPTDFKLQSLNCIPQLAKQVYPHKLNVLMVHMLGITDSISELLMLSRRSAEYRHIPDAFYRACNEIRSNETNNVIDIHIEFFYGNTVAAFKNFLDANDVHAIVNLQNYDYELLTEKSIDPAVLIYRGGKPIIDADPTLPITTQVPELKEELETQNV</sequence>
<proteinExistence type="predicted"/>
<name>A0A966DSZ9_9SPHI</name>
<reference evidence="1" key="1">
    <citation type="submission" date="2020-01" db="EMBL/GenBank/DDBJ databases">
        <authorList>
            <person name="Seo Y.L."/>
        </authorList>
    </citation>
    <scope>NUCLEOTIDE SEQUENCE</scope>
    <source>
        <strain evidence="1">R11</strain>
    </source>
</reference>
<protein>
    <submittedName>
        <fullName evidence="1">Uncharacterized protein</fullName>
    </submittedName>
</protein>